<evidence type="ECO:0000313" key="2">
    <source>
        <dbReference type="Proteomes" id="UP000299102"/>
    </source>
</evidence>
<sequence>MAIYCGKTTLCPTWLQYLNGSARLVQHHTLTEYKREITFSVFMFRQVSESSSGLHPLRHPTTSLHQPLPSPSAHSFLNQISYREYIFLPMKSAT</sequence>
<dbReference type="EMBL" id="BGZK01000054">
    <property type="protein sequence ID" value="GBP12964.1"/>
    <property type="molecule type" value="Genomic_DNA"/>
</dbReference>
<organism evidence="1 2">
    <name type="scientific">Eumeta variegata</name>
    <name type="common">Bagworm moth</name>
    <name type="synonym">Eumeta japonica</name>
    <dbReference type="NCBI Taxonomy" id="151549"/>
    <lineage>
        <taxon>Eukaryota</taxon>
        <taxon>Metazoa</taxon>
        <taxon>Ecdysozoa</taxon>
        <taxon>Arthropoda</taxon>
        <taxon>Hexapoda</taxon>
        <taxon>Insecta</taxon>
        <taxon>Pterygota</taxon>
        <taxon>Neoptera</taxon>
        <taxon>Endopterygota</taxon>
        <taxon>Lepidoptera</taxon>
        <taxon>Glossata</taxon>
        <taxon>Ditrysia</taxon>
        <taxon>Tineoidea</taxon>
        <taxon>Psychidae</taxon>
        <taxon>Oiketicinae</taxon>
        <taxon>Eumeta</taxon>
    </lineage>
</organism>
<gene>
    <name evidence="1" type="ORF">EVAR_79306_1</name>
</gene>
<accession>A0A4C1TFP3</accession>
<proteinExistence type="predicted"/>
<protein>
    <submittedName>
        <fullName evidence="1">Uncharacterized protein</fullName>
    </submittedName>
</protein>
<dbReference type="AlphaFoldDB" id="A0A4C1TFP3"/>
<reference evidence="1 2" key="1">
    <citation type="journal article" date="2019" name="Commun. Biol.">
        <title>The bagworm genome reveals a unique fibroin gene that provides high tensile strength.</title>
        <authorList>
            <person name="Kono N."/>
            <person name="Nakamura H."/>
            <person name="Ohtoshi R."/>
            <person name="Tomita M."/>
            <person name="Numata K."/>
            <person name="Arakawa K."/>
        </authorList>
    </citation>
    <scope>NUCLEOTIDE SEQUENCE [LARGE SCALE GENOMIC DNA]</scope>
</reference>
<evidence type="ECO:0000313" key="1">
    <source>
        <dbReference type="EMBL" id="GBP12964.1"/>
    </source>
</evidence>
<comment type="caution">
    <text evidence="1">The sequence shown here is derived from an EMBL/GenBank/DDBJ whole genome shotgun (WGS) entry which is preliminary data.</text>
</comment>
<keyword evidence="2" id="KW-1185">Reference proteome</keyword>
<dbReference type="Proteomes" id="UP000299102">
    <property type="component" value="Unassembled WGS sequence"/>
</dbReference>
<name>A0A4C1TFP3_EUMVA</name>